<sequence>MQRRINIARVLLIVAVLFTTVFQFIHSYEHVTSFISYANEHSTHAHFNEKREDSGNRLEYKVNHNELEKCFACDIIIPADTTPILELAFSSFEHHEKVQQEVVQTFIPLSHVYYSLRAPPVFV</sequence>
<gene>
    <name evidence="1" type="ORF">GJV76_01205</name>
</gene>
<evidence type="ECO:0000313" key="1">
    <source>
        <dbReference type="EMBL" id="MTG96773.1"/>
    </source>
</evidence>
<accession>A0A6I3LEY9</accession>
<proteinExistence type="predicted"/>
<protein>
    <submittedName>
        <fullName evidence="1">Uncharacterized protein</fullName>
    </submittedName>
</protein>
<dbReference type="AlphaFoldDB" id="A0A6I3LEY9"/>
<dbReference type="OrthoDB" id="1445232at2"/>
<dbReference type="RefSeq" id="WP_155090818.1">
    <property type="nucleotide sequence ID" value="NZ_CP102754.1"/>
</dbReference>
<reference evidence="1 2" key="1">
    <citation type="submission" date="2019-11" db="EMBL/GenBank/DDBJ databases">
        <title>Genome of Strain BIT-d1.</title>
        <authorList>
            <person name="Yang Y."/>
        </authorList>
    </citation>
    <scope>NUCLEOTIDE SEQUENCE [LARGE SCALE GENOMIC DNA]</scope>
    <source>
        <strain evidence="1 2">BIT-d1</strain>
    </source>
</reference>
<comment type="caution">
    <text evidence="1">The sequence shown here is derived from an EMBL/GenBank/DDBJ whole genome shotgun (WGS) entry which is preliminary data.</text>
</comment>
<keyword evidence="2" id="KW-1185">Reference proteome</keyword>
<dbReference type="Proteomes" id="UP000438760">
    <property type="component" value="Unassembled WGS sequence"/>
</dbReference>
<dbReference type="EMBL" id="WMJX01000001">
    <property type="protein sequence ID" value="MTG96773.1"/>
    <property type="molecule type" value="Genomic_DNA"/>
</dbReference>
<evidence type="ECO:0000313" key="2">
    <source>
        <dbReference type="Proteomes" id="UP000438760"/>
    </source>
</evidence>
<organism evidence="1 2">
    <name type="scientific">Myroides albus</name>
    <dbReference type="NCBI Taxonomy" id="2562892"/>
    <lineage>
        <taxon>Bacteria</taxon>
        <taxon>Pseudomonadati</taxon>
        <taxon>Bacteroidota</taxon>
        <taxon>Flavobacteriia</taxon>
        <taxon>Flavobacteriales</taxon>
        <taxon>Flavobacteriaceae</taxon>
        <taxon>Myroides</taxon>
    </lineage>
</organism>
<name>A0A6I3LEY9_9FLAO</name>